<organism evidence="4 5">
    <name type="scientific">Pseudaminobacter soli</name>
    <name type="common">ex Li et al. 2025</name>
    <dbReference type="NCBI Taxonomy" id="1295366"/>
    <lineage>
        <taxon>Bacteria</taxon>
        <taxon>Pseudomonadati</taxon>
        <taxon>Pseudomonadota</taxon>
        <taxon>Alphaproteobacteria</taxon>
        <taxon>Hyphomicrobiales</taxon>
        <taxon>Phyllobacteriaceae</taxon>
        <taxon>Pseudaminobacter</taxon>
    </lineage>
</organism>
<dbReference type="PANTHER" id="PTHR30055">
    <property type="entry name" value="HTH-TYPE TRANSCRIPTIONAL REGULATOR RUTR"/>
    <property type="match status" value="1"/>
</dbReference>
<evidence type="ECO:0000259" key="3">
    <source>
        <dbReference type="PROSITE" id="PS50977"/>
    </source>
</evidence>
<evidence type="ECO:0000313" key="5">
    <source>
        <dbReference type="Proteomes" id="UP000240653"/>
    </source>
</evidence>
<dbReference type="Gene3D" id="1.10.10.60">
    <property type="entry name" value="Homeodomain-like"/>
    <property type="match status" value="1"/>
</dbReference>
<keyword evidence="1 2" id="KW-0238">DNA-binding</keyword>
<accession>A0A2P7SPC1</accession>
<dbReference type="AlphaFoldDB" id="A0A2P7SPC1"/>
<dbReference type="GO" id="GO:0000976">
    <property type="term" value="F:transcription cis-regulatory region binding"/>
    <property type="evidence" value="ECO:0007669"/>
    <property type="project" value="TreeGrafter"/>
</dbReference>
<comment type="caution">
    <text evidence="4">The sequence shown here is derived from an EMBL/GenBank/DDBJ whole genome shotgun (WGS) entry which is preliminary data.</text>
</comment>
<dbReference type="Gene3D" id="1.10.357.10">
    <property type="entry name" value="Tetracycline Repressor, domain 2"/>
    <property type="match status" value="1"/>
</dbReference>
<protein>
    <submittedName>
        <fullName evidence="4">TetR family transcriptional regulator</fullName>
    </submittedName>
</protein>
<evidence type="ECO:0000256" key="2">
    <source>
        <dbReference type="PROSITE-ProRule" id="PRU00335"/>
    </source>
</evidence>
<dbReference type="GO" id="GO:0003700">
    <property type="term" value="F:DNA-binding transcription factor activity"/>
    <property type="evidence" value="ECO:0007669"/>
    <property type="project" value="TreeGrafter"/>
</dbReference>
<dbReference type="InterPro" id="IPR039536">
    <property type="entry name" value="TetR_C_Proteobacteria"/>
</dbReference>
<proteinExistence type="predicted"/>
<dbReference type="Proteomes" id="UP000240653">
    <property type="component" value="Unassembled WGS sequence"/>
</dbReference>
<feature type="DNA-binding region" description="H-T-H motif" evidence="2">
    <location>
        <begin position="36"/>
        <end position="55"/>
    </location>
</feature>
<name>A0A2P7SPC1_9HYPH</name>
<dbReference type="SUPFAM" id="SSF46689">
    <property type="entry name" value="Homeodomain-like"/>
    <property type="match status" value="1"/>
</dbReference>
<dbReference type="OrthoDB" id="7914379at2"/>
<dbReference type="PANTHER" id="PTHR30055:SF146">
    <property type="entry name" value="HTH-TYPE TRANSCRIPTIONAL DUAL REGULATOR CECR"/>
    <property type="match status" value="1"/>
</dbReference>
<dbReference type="Pfam" id="PF00440">
    <property type="entry name" value="TetR_N"/>
    <property type="match status" value="1"/>
</dbReference>
<dbReference type="RefSeq" id="WP_106722565.1">
    <property type="nucleotide sequence ID" value="NZ_PXYL01000001.1"/>
</dbReference>
<keyword evidence="5" id="KW-1185">Reference proteome</keyword>
<sequence>MQSALEISGDEELTERQKDVLNAVLRLLVEEGDRLTMTAVARRASCSKETLYKWFGDRDGLLTAMVQWQASKVRVAQVDRSRLDKSSLSASLERYASDWLHVISSDTSIALNRVAIAHAGEEKRNLGAIVLENGRLAMGRRLKPVLLAGRDAGLLEFDDAEQAFRTFFGLVARDVQIRLLLGDRLKPTDAEIGQDAADATRQFLALYGARNGAAKSGL</sequence>
<evidence type="ECO:0000256" key="1">
    <source>
        <dbReference type="ARBA" id="ARBA00023125"/>
    </source>
</evidence>
<dbReference type="InterPro" id="IPR050109">
    <property type="entry name" value="HTH-type_TetR-like_transc_reg"/>
</dbReference>
<dbReference type="PROSITE" id="PS50977">
    <property type="entry name" value="HTH_TETR_2"/>
    <property type="match status" value="1"/>
</dbReference>
<feature type="domain" description="HTH tetR-type" evidence="3">
    <location>
        <begin position="14"/>
        <end position="73"/>
    </location>
</feature>
<dbReference type="EMBL" id="PXYL01000001">
    <property type="protein sequence ID" value="PSJ64215.1"/>
    <property type="molecule type" value="Genomic_DNA"/>
</dbReference>
<gene>
    <name evidence="4" type="ORF">C7I85_01015</name>
</gene>
<dbReference type="Pfam" id="PF14246">
    <property type="entry name" value="TetR_C_7"/>
    <property type="match status" value="1"/>
</dbReference>
<dbReference type="InterPro" id="IPR001647">
    <property type="entry name" value="HTH_TetR"/>
</dbReference>
<evidence type="ECO:0000313" key="4">
    <source>
        <dbReference type="EMBL" id="PSJ64215.1"/>
    </source>
</evidence>
<dbReference type="PRINTS" id="PR00455">
    <property type="entry name" value="HTHTETR"/>
</dbReference>
<reference evidence="4 5" key="1">
    <citation type="submission" date="2018-03" db="EMBL/GenBank/DDBJ databases">
        <title>The draft genome of Mesorhizobium soli JCM 19897.</title>
        <authorList>
            <person name="Li L."/>
            <person name="Liu L."/>
            <person name="Liang L."/>
            <person name="Wang T."/>
            <person name="Zhang X."/>
        </authorList>
    </citation>
    <scope>NUCLEOTIDE SEQUENCE [LARGE SCALE GENOMIC DNA]</scope>
    <source>
        <strain evidence="4 5">JCM 19897</strain>
    </source>
</reference>
<dbReference type="InterPro" id="IPR009057">
    <property type="entry name" value="Homeodomain-like_sf"/>
</dbReference>